<feature type="domain" description="LRRCT" evidence="9">
    <location>
        <begin position="175"/>
        <end position="224"/>
    </location>
</feature>
<dbReference type="InterPro" id="IPR003591">
    <property type="entry name" value="Leu-rich_rpt_typical-subtyp"/>
</dbReference>
<dbReference type="InterPro" id="IPR001611">
    <property type="entry name" value="Leu-rich_rpt"/>
</dbReference>
<evidence type="ECO:0000313" key="11">
    <source>
        <dbReference type="WBParaSite" id="scaffold1032_cov163.g2244"/>
    </source>
</evidence>
<dbReference type="PROSITE" id="PS51450">
    <property type="entry name" value="LRR"/>
    <property type="match status" value="1"/>
</dbReference>
<dbReference type="InterPro" id="IPR000372">
    <property type="entry name" value="LRRNT"/>
</dbReference>
<dbReference type="GO" id="GO:0005886">
    <property type="term" value="C:plasma membrane"/>
    <property type="evidence" value="ECO:0007669"/>
    <property type="project" value="TreeGrafter"/>
</dbReference>
<dbReference type="SUPFAM" id="SSF52058">
    <property type="entry name" value="L domain-like"/>
    <property type="match status" value="1"/>
</dbReference>
<dbReference type="InterPro" id="IPR032675">
    <property type="entry name" value="LRR_dom_sf"/>
</dbReference>
<evidence type="ECO:0000256" key="7">
    <source>
        <dbReference type="ARBA" id="ARBA00023157"/>
    </source>
</evidence>
<keyword evidence="10" id="KW-1185">Reference proteome</keyword>
<accession>A0A915LC56</accession>
<dbReference type="Pfam" id="PF01462">
    <property type="entry name" value="LRRNT"/>
    <property type="match status" value="1"/>
</dbReference>
<dbReference type="InterPro" id="IPR000483">
    <property type="entry name" value="Cys-rich_flank_reg_C"/>
</dbReference>
<evidence type="ECO:0000256" key="5">
    <source>
        <dbReference type="ARBA" id="ARBA00022729"/>
    </source>
</evidence>
<dbReference type="SMART" id="SM00013">
    <property type="entry name" value="LRRNT"/>
    <property type="match status" value="2"/>
</dbReference>
<evidence type="ECO:0000259" key="9">
    <source>
        <dbReference type="SMART" id="SM00082"/>
    </source>
</evidence>
<keyword evidence="4" id="KW-0433">Leucine-rich repeat</keyword>
<protein>
    <submittedName>
        <fullName evidence="11">Uncharacterized protein</fullName>
    </submittedName>
</protein>
<keyword evidence="2" id="KW-0217">Developmental protein</keyword>
<feature type="domain" description="LRRNT" evidence="8">
    <location>
        <begin position="3"/>
        <end position="48"/>
    </location>
</feature>
<keyword evidence="7" id="KW-1015">Disulfide bond</keyword>
<keyword evidence="6" id="KW-0677">Repeat</keyword>
<feature type="domain" description="LRRNT" evidence="8">
    <location>
        <begin position="242"/>
        <end position="282"/>
    </location>
</feature>
<keyword evidence="5" id="KW-0732">Signal</keyword>
<dbReference type="AlphaFoldDB" id="A0A915LC56"/>
<name>A0A915LC56_MELJA</name>
<proteinExistence type="predicted"/>
<dbReference type="InterPro" id="IPR050541">
    <property type="entry name" value="LRR_TM_domain-containing"/>
</dbReference>
<organism evidence="10 11">
    <name type="scientific">Meloidogyne javanica</name>
    <name type="common">Root-knot nematode worm</name>
    <dbReference type="NCBI Taxonomy" id="6303"/>
    <lineage>
        <taxon>Eukaryota</taxon>
        <taxon>Metazoa</taxon>
        <taxon>Ecdysozoa</taxon>
        <taxon>Nematoda</taxon>
        <taxon>Chromadorea</taxon>
        <taxon>Rhabditida</taxon>
        <taxon>Tylenchina</taxon>
        <taxon>Tylenchomorpha</taxon>
        <taxon>Tylenchoidea</taxon>
        <taxon>Meloidogynidae</taxon>
        <taxon>Meloidogyninae</taxon>
        <taxon>Meloidogyne</taxon>
        <taxon>Meloidogyne incognita group</taxon>
    </lineage>
</organism>
<dbReference type="SMART" id="SM00369">
    <property type="entry name" value="LRR_TYP"/>
    <property type="match status" value="6"/>
</dbReference>
<dbReference type="GO" id="GO:0007399">
    <property type="term" value="P:nervous system development"/>
    <property type="evidence" value="ECO:0007669"/>
    <property type="project" value="UniProtKB-ARBA"/>
</dbReference>
<dbReference type="PANTHER" id="PTHR24369">
    <property type="entry name" value="ANTIGEN BSP, PUTATIVE-RELATED"/>
    <property type="match status" value="1"/>
</dbReference>
<evidence type="ECO:0000256" key="3">
    <source>
        <dbReference type="ARBA" id="ARBA00022525"/>
    </source>
</evidence>
<dbReference type="Pfam" id="PF13855">
    <property type="entry name" value="LRR_8"/>
    <property type="match status" value="1"/>
</dbReference>
<comment type="subcellular location">
    <subcellularLocation>
        <location evidence="1">Secreted</location>
    </subcellularLocation>
</comment>
<feature type="domain" description="LRRCT" evidence="9">
    <location>
        <begin position="312"/>
        <end position="357"/>
    </location>
</feature>
<evidence type="ECO:0000256" key="4">
    <source>
        <dbReference type="ARBA" id="ARBA00022614"/>
    </source>
</evidence>
<sequence length="410" mass="45629">MDGCPSVCTCTQVGGNVSDINNGVDIVVDCHDRQLRTVPVGLPQNTVELRLEQNRITQLEANSFSHMPRLVRLDLSKNNIISAHPETFKGLKQLNSLMLYSNNLTDLGDQLFKDLNSLQVLLLNGNKLKCLRDGIFGGLGHLRLLSLYDNNIKSITEATFSPLKNSLQILHLAKNPLICDCNLQWLAKLLRSRPLETSGARCATPTRMERRRVVTSSVEQFKCLGIENLVTVGAGKCLLDNECPEPCKCNGTVVDCRHLDGNEFNCVSLEYLPNTLRRLTITQNPSLHSIILNKDIKNKKSLNIEIDSSGQLLCDCNLQSLLKEGGINWNDRQEPKCGGPENLKGMSLEQFKNVKCSGESTCSEEEILCPSGLNIPWPLPQNTEELLLDNNKIKIIKGENFIGLEQLKKL</sequence>
<evidence type="ECO:0000313" key="10">
    <source>
        <dbReference type="Proteomes" id="UP000887561"/>
    </source>
</evidence>
<evidence type="ECO:0000259" key="8">
    <source>
        <dbReference type="SMART" id="SM00013"/>
    </source>
</evidence>
<dbReference type="SMART" id="SM00082">
    <property type="entry name" value="LRRCT"/>
    <property type="match status" value="2"/>
</dbReference>
<dbReference type="PANTHER" id="PTHR24369:SF210">
    <property type="entry name" value="CHAOPTIN-RELATED"/>
    <property type="match status" value="1"/>
</dbReference>
<keyword evidence="3" id="KW-0964">Secreted</keyword>
<evidence type="ECO:0000256" key="6">
    <source>
        <dbReference type="ARBA" id="ARBA00022737"/>
    </source>
</evidence>
<dbReference type="GO" id="GO:0005576">
    <property type="term" value="C:extracellular region"/>
    <property type="evidence" value="ECO:0007669"/>
    <property type="project" value="UniProtKB-SubCell"/>
</dbReference>
<dbReference type="Gene3D" id="3.80.10.10">
    <property type="entry name" value="Ribonuclease Inhibitor"/>
    <property type="match status" value="2"/>
</dbReference>
<dbReference type="FunFam" id="3.80.10.10:FF:000002">
    <property type="entry name" value="Slit guidance ligand 2"/>
    <property type="match status" value="1"/>
</dbReference>
<evidence type="ECO:0000256" key="1">
    <source>
        <dbReference type="ARBA" id="ARBA00004613"/>
    </source>
</evidence>
<dbReference type="WBParaSite" id="scaffold1032_cov163.g2244">
    <property type="protein sequence ID" value="scaffold1032_cov163.g2244"/>
    <property type="gene ID" value="scaffold1032_cov163.g2244"/>
</dbReference>
<evidence type="ECO:0000256" key="2">
    <source>
        <dbReference type="ARBA" id="ARBA00022473"/>
    </source>
</evidence>
<dbReference type="Proteomes" id="UP000887561">
    <property type="component" value="Unplaced"/>
</dbReference>
<reference evidence="11" key="1">
    <citation type="submission" date="2022-11" db="UniProtKB">
        <authorList>
            <consortium name="WormBaseParasite"/>
        </authorList>
    </citation>
    <scope>IDENTIFICATION</scope>
</reference>